<dbReference type="Pfam" id="PF18962">
    <property type="entry name" value="Por_Secre_tail"/>
    <property type="match status" value="1"/>
</dbReference>
<dbReference type="EC" id="3.4.11.2" evidence="4"/>
<reference evidence="17" key="1">
    <citation type="journal article" date="2019" name="Int. J. Syst. Evol. Microbiol.">
        <title>The Global Catalogue of Microorganisms (GCM) 10K type strain sequencing project: providing services to taxonomists for standard genome sequencing and annotation.</title>
        <authorList>
            <consortium name="The Broad Institute Genomics Platform"/>
            <consortium name="The Broad Institute Genome Sequencing Center for Infectious Disease"/>
            <person name="Wu L."/>
            <person name="Ma J."/>
        </authorList>
    </citation>
    <scope>NUCLEOTIDE SEQUENCE [LARGE SCALE GENOMIC DNA]</scope>
    <source>
        <strain evidence="17">JCM 18198</strain>
    </source>
</reference>
<evidence type="ECO:0000259" key="14">
    <source>
        <dbReference type="Pfam" id="PF01433"/>
    </source>
</evidence>
<dbReference type="InterPro" id="IPR001930">
    <property type="entry name" value="Peptidase_M1"/>
</dbReference>
<evidence type="ECO:0000256" key="1">
    <source>
        <dbReference type="ARBA" id="ARBA00000098"/>
    </source>
</evidence>
<dbReference type="Proteomes" id="UP001500141">
    <property type="component" value="Unassembled WGS sequence"/>
</dbReference>
<dbReference type="InterPro" id="IPR042097">
    <property type="entry name" value="Aminopeptidase_N-like_N_sf"/>
</dbReference>
<comment type="catalytic activity">
    <reaction evidence="1">
        <text>Release of an N-terminal amino acid, Xaa-|-Yaa- from a peptide, amide or arylamide. Xaa is preferably Ala, but may be most amino acids including Pro (slow action). When a terminal hydrophobic residue is followed by a prolyl residue, the two may be released as an intact Xaa-Pro dipeptide.</text>
        <dbReference type="EC" id="3.4.11.2"/>
    </reaction>
</comment>
<evidence type="ECO:0000256" key="10">
    <source>
        <dbReference type="ARBA" id="ARBA00022801"/>
    </source>
</evidence>
<dbReference type="Pfam" id="PF01433">
    <property type="entry name" value="Peptidase_M1"/>
    <property type="match status" value="1"/>
</dbReference>
<feature type="domain" description="Peptidase M1 membrane alanine aminopeptidase" evidence="14">
    <location>
        <begin position="317"/>
        <end position="466"/>
    </location>
</feature>
<dbReference type="NCBIfam" id="TIGR04183">
    <property type="entry name" value="Por_Secre_tail"/>
    <property type="match status" value="1"/>
</dbReference>
<dbReference type="SUPFAM" id="SSF63737">
    <property type="entry name" value="Leukotriene A4 hydrolase N-terminal domain"/>
    <property type="match status" value="1"/>
</dbReference>
<evidence type="ECO:0000313" key="16">
    <source>
        <dbReference type="EMBL" id="GAA4760900.1"/>
    </source>
</evidence>
<evidence type="ECO:0000256" key="12">
    <source>
        <dbReference type="ARBA" id="ARBA00023049"/>
    </source>
</evidence>
<keyword evidence="12" id="KW-0482">Metalloprotease</keyword>
<keyword evidence="6 16" id="KW-0031">Aminopeptidase</keyword>
<feature type="chain" id="PRO_5047201887" description="Aminopeptidase N" evidence="13">
    <location>
        <begin position="24"/>
        <end position="675"/>
    </location>
</feature>
<comment type="caution">
    <text evidence="16">The sequence shown here is derived from an EMBL/GenBank/DDBJ whole genome shotgun (WGS) entry which is preliminary data.</text>
</comment>
<evidence type="ECO:0000256" key="5">
    <source>
        <dbReference type="ARBA" id="ARBA00015611"/>
    </source>
</evidence>
<evidence type="ECO:0000256" key="2">
    <source>
        <dbReference type="ARBA" id="ARBA00001947"/>
    </source>
</evidence>
<evidence type="ECO:0000313" key="17">
    <source>
        <dbReference type="Proteomes" id="UP001500141"/>
    </source>
</evidence>
<keyword evidence="17" id="KW-1185">Reference proteome</keyword>
<dbReference type="CDD" id="cd09603">
    <property type="entry name" value="M1_APN_like"/>
    <property type="match status" value="1"/>
</dbReference>
<sequence length="675" mass="73807">MKNLFKSLTLFLALAGIATTTNALGQTSGTSGSGGNIDVKHHNIYWRINPDSTKYIRGTVTTKFLTKASNVSTITFDLNKTSFNNTGLVVKYHGNTISKSFPTSGNVNLLTITLPTPLANNVLDSVTISYRGVPPAASGQALGYQKTSFNGSNYIYTLSESYEDKDWWPCKADMQDKVETMDITVSSPSAFKVATQGKLFKTVGSGTNTKYTYRHQYPIASYLVSICVAKFTEFNRTPVTIDGTSVPITYQLFNRSSYTSILNALDFCKLELQLFSSKFGDYPFKNEKFGVYEFGFSGGMEHQTNIGLSSGGLTSWSTIAHEVAHQWFGDAVTCKTWNSLWLNEGFASYMEVLAAEQIPSLGVSALSRRTSLKSSARTTTVPVYIANVSNSNTVWTGANTTAVYDRGAMIVSMLRALSGDTKFFEATKNYVNDPNLAYKSADTDNLRQHFQTALGGANLTGFFTDWVNGVGTPSYALEWNNVGTAITLKLNQTRSSNSNVTYFRMPVAIRVKNASGTSQDIIIYDNGGNLSLAGNGTIGTATGTNKITITLPFTPSTVQFDPDNVTIATGTVTYNSALTQKGIIEEVAEREKEQTLKTQIFPNPSSGEFNANVFSEDTKEPIIMDVVNEMGSIMEHQENLKSNQTISFGSHLSTGIYILHFSQGRKQYSTKVIKK</sequence>
<proteinExistence type="inferred from homology"/>
<dbReference type="PANTHER" id="PTHR11533">
    <property type="entry name" value="PROTEASE M1 ZINC METALLOPROTEASE"/>
    <property type="match status" value="1"/>
</dbReference>
<keyword evidence="10" id="KW-0378">Hydrolase</keyword>
<dbReference type="PANTHER" id="PTHR11533:SF174">
    <property type="entry name" value="PUROMYCIN-SENSITIVE AMINOPEPTIDASE-RELATED"/>
    <property type="match status" value="1"/>
</dbReference>
<dbReference type="RefSeq" id="WP_264544095.1">
    <property type="nucleotide sequence ID" value="NZ_BAABIP010000007.1"/>
</dbReference>
<dbReference type="InterPro" id="IPR027268">
    <property type="entry name" value="Peptidase_M4/M1_CTD_sf"/>
</dbReference>
<feature type="signal peptide" evidence="13">
    <location>
        <begin position="1"/>
        <end position="23"/>
    </location>
</feature>
<dbReference type="Gene3D" id="2.60.40.1730">
    <property type="entry name" value="tricorn interacting facor f3 domain"/>
    <property type="match status" value="1"/>
</dbReference>
<evidence type="ECO:0000256" key="13">
    <source>
        <dbReference type="SAM" id="SignalP"/>
    </source>
</evidence>
<organism evidence="16 17">
    <name type="scientific">Flavobacterium hankyongi</name>
    <dbReference type="NCBI Taxonomy" id="1176532"/>
    <lineage>
        <taxon>Bacteria</taxon>
        <taxon>Pseudomonadati</taxon>
        <taxon>Bacteroidota</taxon>
        <taxon>Flavobacteriia</taxon>
        <taxon>Flavobacteriales</taxon>
        <taxon>Flavobacteriaceae</taxon>
        <taxon>Flavobacterium</taxon>
    </lineage>
</organism>
<evidence type="ECO:0000256" key="8">
    <source>
        <dbReference type="ARBA" id="ARBA00022723"/>
    </source>
</evidence>
<keyword evidence="7" id="KW-0645">Protease</keyword>
<evidence type="ECO:0000256" key="6">
    <source>
        <dbReference type="ARBA" id="ARBA00022438"/>
    </source>
</evidence>
<accession>A0ABP8ZN33</accession>
<evidence type="ECO:0000259" key="15">
    <source>
        <dbReference type="Pfam" id="PF18962"/>
    </source>
</evidence>
<evidence type="ECO:0000256" key="3">
    <source>
        <dbReference type="ARBA" id="ARBA00010136"/>
    </source>
</evidence>
<comment type="cofactor">
    <cofactor evidence="2">
        <name>Zn(2+)</name>
        <dbReference type="ChEBI" id="CHEBI:29105"/>
    </cofactor>
</comment>
<evidence type="ECO:0000256" key="4">
    <source>
        <dbReference type="ARBA" id="ARBA00012564"/>
    </source>
</evidence>
<dbReference type="InterPro" id="IPR026444">
    <property type="entry name" value="Secre_tail"/>
</dbReference>
<dbReference type="EMBL" id="BAABIP010000007">
    <property type="protein sequence ID" value="GAA4760900.1"/>
    <property type="molecule type" value="Genomic_DNA"/>
</dbReference>
<feature type="domain" description="Secretion system C-terminal sorting" evidence="15">
    <location>
        <begin position="600"/>
        <end position="673"/>
    </location>
</feature>
<dbReference type="GO" id="GO:0004177">
    <property type="term" value="F:aminopeptidase activity"/>
    <property type="evidence" value="ECO:0007669"/>
    <property type="project" value="UniProtKB-KW"/>
</dbReference>
<gene>
    <name evidence="16" type="ORF">GCM10023230_07340</name>
</gene>
<dbReference type="SUPFAM" id="SSF55486">
    <property type="entry name" value="Metalloproteases ('zincins'), catalytic domain"/>
    <property type="match status" value="1"/>
</dbReference>
<dbReference type="PRINTS" id="PR00756">
    <property type="entry name" value="ALADIPTASE"/>
</dbReference>
<keyword evidence="8" id="KW-0479">Metal-binding</keyword>
<keyword evidence="9 13" id="KW-0732">Signal</keyword>
<dbReference type="InterPro" id="IPR050344">
    <property type="entry name" value="Peptidase_M1_aminopeptidases"/>
</dbReference>
<evidence type="ECO:0000256" key="9">
    <source>
        <dbReference type="ARBA" id="ARBA00022729"/>
    </source>
</evidence>
<dbReference type="InterPro" id="IPR014782">
    <property type="entry name" value="Peptidase_M1_dom"/>
</dbReference>
<name>A0ABP8ZN33_9FLAO</name>
<keyword evidence="11" id="KW-0862">Zinc</keyword>
<dbReference type="Gene3D" id="1.10.390.10">
    <property type="entry name" value="Neutral Protease Domain 2"/>
    <property type="match status" value="1"/>
</dbReference>
<evidence type="ECO:0000256" key="11">
    <source>
        <dbReference type="ARBA" id="ARBA00022833"/>
    </source>
</evidence>
<evidence type="ECO:0000256" key="7">
    <source>
        <dbReference type="ARBA" id="ARBA00022670"/>
    </source>
</evidence>
<protein>
    <recommendedName>
        <fullName evidence="5">Aminopeptidase N</fullName>
        <ecNumber evidence="4">3.4.11.2</ecNumber>
    </recommendedName>
</protein>
<comment type="similarity">
    <text evidence="3">Belongs to the peptidase M1 family.</text>
</comment>